<evidence type="ECO:0000313" key="2">
    <source>
        <dbReference type="EMBL" id="VTJ61241.1"/>
    </source>
</evidence>
<proteinExistence type="predicted"/>
<feature type="compositionally biased region" description="Basic residues" evidence="1">
    <location>
        <begin position="79"/>
        <end position="92"/>
    </location>
</feature>
<keyword evidence="3" id="KW-1185">Reference proteome</keyword>
<gene>
    <name evidence="2" type="ORF">MONAX_5E027429</name>
</gene>
<name>A0A5E4AWV8_MARMO</name>
<sequence length="102" mass="10881">VELLAFSKSSSFAIFLSLMGCNMAFLALDPKPGAKIVDRDAFGQRLCNRCGVCVEDFASGREEEGSTRSSGGDSAGGVSRRHQGYASRRRGRSIQSSDSESP</sequence>
<dbReference type="EMBL" id="CABDUW010000168">
    <property type="protein sequence ID" value="VTJ61241.1"/>
    <property type="molecule type" value="Genomic_DNA"/>
</dbReference>
<dbReference type="Proteomes" id="UP000335636">
    <property type="component" value="Unassembled WGS sequence"/>
</dbReference>
<organism evidence="2 3">
    <name type="scientific">Marmota monax</name>
    <name type="common">Woodchuck</name>
    <dbReference type="NCBI Taxonomy" id="9995"/>
    <lineage>
        <taxon>Eukaryota</taxon>
        <taxon>Metazoa</taxon>
        <taxon>Chordata</taxon>
        <taxon>Craniata</taxon>
        <taxon>Vertebrata</taxon>
        <taxon>Euteleostomi</taxon>
        <taxon>Mammalia</taxon>
        <taxon>Eutheria</taxon>
        <taxon>Euarchontoglires</taxon>
        <taxon>Glires</taxon>
        <taxon>Rodentia</taxon>
        <taxon>Sciuromorpha</taxon>
        <taxon>Sciuridae</taxon>
        <taxon>Xerinae</taxon>
        <taxon>Marmotini</taxon>
        <taxon>Marmota</taxon>
    </lineage>
</organism>
<feature type="compositionally biased region" description="Polar residues" evidence="1">
    <location>
        <begin position="93"/>
        <end position="102"/>
    </location>
</feature>
<accession>A0A5E4AWV8</accession>
<dbReference type="AlphaFoldDB" id="A0A5E4AWV8"/>
<evidence type="ECO:0000313" key="3">
    <source>
        <dbReference type="Proteomes" id="UP000335636"/>
    </source>
</evidence>
<evidence type="ECO:0000256" key="1">
    <source>
        <dbReference type="SAM" id="MobiDB-lite"/>
    </source>
</evidence>
<feature type="region of interest" description="Disordered" evidence="1">
    <location>
        <begin position="59"/>
        <end position="102"/>
    </location>
</feature>
<protein>
    <submittedName>
        <fullName evidence="2">Uncharacterized protein</fullName>
    </submittedName>
</protein>
<feature type="non-terminal residue" evidence="2">
    <location>
        <position position="1"/>
    </location>
</feature>
<comment type="caution">
    <text evidence="2">The sequence shown here is derived from an EMBL/GenBank/DDBJ whole genome shotgun (WGS) entry which is preliminary data.</text>
</comment>
<reference evidence="2" key="1">
    <citation type="submission" date="2019-04" db="EMBL/GenBank/DDBJ databases">
        <authorList>
            <person name="Alioto T."/>
            <person name="Alioto T."/>
        </authorList>
    </citation>
    <scope>NUCLEOTIDE SEQUENCE [LARGE SCALE GENOMIC DNA]</scope>
</reference>